<keyword evidence="3" id="KW-1185">Reference proteome</keyword>
<dbReference type="STRING" id="279360.MB14_15050"/>
<reference evidence="2" key="1">
    <citation type="submission" date="2016-01" db="EMBL/GenBank/DDBJ databases">
        <title>Genome sequencing of Roseivirga ehrenbergii KMM 6017.</title>
        <authorList>
            <person name="Selvaratnam C."/>
            <person name="Thevarajoo S."/>
            <person name="Goh K.M."/>
            <person name="Ee R."/>
            <person name="Chan K.-G."/>
            <person name="Chong C.S."/>
        </authorList>
    </citation>
    <scope>NUCLEOTIDE SEQUENCE [LARGE SCALE GENOMIC DNA]</scope>
    <source>
        <strain evidence="2">KMM 6017</strain>
    </source>
</reference>
<proteinExistence type="predicted"/>
<keyword evidence="1" id="KW-0732">Signal</keyword>
<dbReference type="RefSeq" id="WP_062589713.1">
    <property type="nucleotide sequence ID" value="NZ_LQZQ01000003.1"/>
</dbReference>
<evidence type="ECO:0000256" key="1">
    <source>
        <dbReference type="SAM" id="SignalP"/>
    </source>
</evidence>
<gene>
    <name evidence="2" type="ORF">MB14_15050</name>
</gene>
<dbReference type="EMBL" id="LQZQ01000003">
    <property type="protein sequence ID" value="KYG81090.1"/>
    <property type="molecule type" value="Genomic_DNA"/>
</dbReference>
<evidence type="ECO:0000313" key="3">
    <source>
        <dbReference type="Proteomes" id="UP000075583"/>
    </source>
</evidence>
<evidence type="ECO:0000313" key="2">
    <source>
        <dbReference type="EMBL" id="KYG81090.1"/>
    </source>
</evidence>
<sequence>MRICFLSIASIFLFLSSFSLFSQVPANDDRINAEELVLDAQGNFETANNAYSLVGATADGATPPNWYYGVNHNVWFKFRPTVPLVNFVLKGTVNKMAALYDSAGNVLQSKMGPYDGYLGMIFEELDTLQEYYLNIDGRTASGFGIKMSSEIGFDYKSHAEELVLDAQGNFETANNAYSLVGATADGATPPNWYYGVNHNVWFKFRPTVPLVNFVLKGTVNKMAALYDSAGNVLQSKTGPYDGYLEMIFEGLDPLQEYYLNIDGRTASSFGIEVKPGLYCKNELWAISSGAWNDPSTWSDTEGGQPVSAIPCEETVVYIKGFDVSFNSTGTVVAKRLELIGTSSSVMTRLNVQTGELNVVEKIITSGAGVKLQSSTSSTIKVIGAGGG</sequence>
<dbReference type="Proteomes" id="UP000075583">
    <property type="component" value="Unassembled WGS sequence"/>
</dbReference>
<feature type="signal peptide" evidence="1">
    <location>
        <begin position="1"/>
        <end position="22"/>
    </location>
</feature>
<dbReference type="OrthoDB" id="7794186at2"/>
<feature type="chain" id="PRO_5007575014" evidence="1">
    <location>
        <begin position="23"/>
        <end position="387"/>
    </location>
</feature>
<dbReference type="AlphaFoldDB" id="A0A150XQS6"/>
<accession>A0A150XQS6</accession>
<name>A0A150XQS6_ROSEK</name>
<comment type="caution">
    <text evidence="2">The sequence shown here is derived from an EMBL/GenBank/DDBJ whole genome shotgun (WGS) entry which is preliminary data.</text>
</comment>
<protein>
    <submittedName>
        <fullName evidence="2">Uncharacterized protein</fullName>
    </submittedName>
</protein>
<organism evidence="2 3">
    <name type="scientific">Roseivirga ehrenbergii (strain DSM 102268 / JCM 13514 / KCTC 12282 / NCIMB 14502 / KMM 6017)</name>
    <dbReference type="NCBI Taxonomy" id="279360"/>
    <lineage>
        <taxon>Bacteria</taxon>
        <taxon>Pseudomonadati</taxon>
        <taxon>Bacteroidota</taxon>
        <taxon>Cytophagia</taxon>
        <taxon>Cytophagales</taxon>
        <taxon>Roseivirgaceae</taxon>
        <taxon>Roseivirga</taxon>
    </lineage>
</organism>